<dbReference type="eggNOG" id="COG0569">
    <property type="taxonomic scope" value="Bacteria"/>
</dbReference>
<feature type="transmembrane region" description="Helical" evidence="7">
    <location>
        <begin position="104"/>
        <end position="129"/>
    </location>
</feature>
<feature type="domain" description="RCK C-terminal" evidence="8">
    <location>
        <begin position="208"/>
        <end position="293"/>
    </location>
</feature>
<dbReference type="InterPro" id="IPR051679">
    <property type="entry name" value="DASS-Related_Transporters"/>
</dbReference>
<feature type="transmembrane region" description="Helical" evidence="7">
    <location>
        <begin position="566"/>
        <end position="586"/>
    </location>
</feature>
<dbReference type="PANTHER" id="PTHR43652:SF2">
    <property type="entry name" value="BASIC AMINO ACID ANTIPORTER YFCC-RELATED"/>
    <property type="match status" value="1"/>
</dbReference>
<accession>B8CL45</accession>
<dbReference type="Proteomes" id="UP000000753">
    <property type="component" value="Chromosome"/>
</dbReference>
<evidence type="ECO:0000256" key="3">
    <source>
        <dbReference type="ARBA" id="ARBA00022692"/>
    </source>
</evidence>
<dbReference type="InterPro" id="IPR004680">
    <property type="entry name" value="Cit_transptr-like_dom"/>
</dbReference>
<keyword evidence="5 7" id="KW-1133">Transmembrane helix</keyword>
<dbReference type="PROSITE" id="PS51202">
    <property type="entry name" value="RCK_C"/>
    <property type="match status" value="2"/>
</dbReference>
<evidence type="ECO:0000256" key="2">
    <source>
        <dbReference type="ARBA" id="ARBA00022448"/>
    </source>
</evidence>
<evidence type="ECO:0000256" key="7">
    <source>
        <dbReference type="SAM" id="Phobius"/>
    </source>
</evidence>
<gene>
    <name evidence="9" type="ordered locus">swp_1591</name>
</gene>
<feature type="domain" description="RCK C-terminal" evidence="8">
    <location>
        <begin position="295"/>
        <end position="381"/>
    </location>
</feature>
<dbReference type="Pfam" id="PF03600">
    <property type="entry name" value="CitMHS"/>
    <property type="match status" value="1"/>
</dbReference>
<feature type="transmembrane region" description="Helical" evidence="7">
    <location>
        <begin position="180"/>
        <end position="207"/>
    </location>
</feature>
<keyword evidence="3 7" id="KW-0812">Transmembrane</keyword>
<keyword evidence="10" id="KW-1185">Reference proteome</keyword>
<feature type="transmembrane region" description="Helical" evidence="7">
    <location>
        <begin position="397"/>
        <end position="430"/>
    </location>
</feature>
<evidence type="ECO:0000256" key="5">
    <source>
        <dbReference type="ARBA" id="ARBA00022989"/>
    </source>
</evidence>
<dbReference type="EMBL" id="CP000472">
    <property type="protein sequence ID" value="ACJ28372.1"/>
    <property type="molecule type" value="Genomic_DNA"/>
</dbReference>
<keyword evidence="4" id="KW-0677">Repeat</keyword>
<keyword evidence="6 7" id="KW-0472">Membrane</keyword>
<evidence type="ECO:0000256" key="1">
    <source>
        <dbReference type="ARBA" id="ARBA00004141"/>
    </source>
</evidence>
<feature type="transmembrane region" description="Helical" evidence="7">
    <location>
        <begin position="6"/>
        <end position="33"/>
    </location>
</feature>
<dbReference type="InterPro" id="IPR036721">
    <property type="entry name" value="RCK_C_sf"/>
</dbReference>
<evidence type="ECO:0000256" key="6">
    <source>
        <dbReference type="ARBA" id="ARBA00023136"/>
    </source>
</evidence>
<dbReference type="GO" id="GO:0005886">
    <property type="term" value="C:plasma membrane"/>
    <property type="evidence" value="ECO:0007669"/>
    <property type="project" value="TreeGrafter"/>
</dbReference>
<dbReference type="InterPro" id="IPR006037">
    <property type="entry name" value="RCK_C"/>
</dbReference>
<proteinExistence type="predicted"/>
<dbReference type="SUPFAM" id="SSF116726">
    <property type="entry name" value="TrkA C-terminal domain-like"/>
    <property type="match status" value="2"/>
</dbReference>
<dbReference type="Gene3D" id="3.30.70.1450">
    <property type="entry name" value="Regulator of K+ conductance, C-terminal domain"/>
    <property type="match status" value="2"/>
</dbReference>
<evidence type="ECO:0000313" key="10">
    <source>
        <dbReference type="Proteomes" id="UP000000753"/>
    </source>
</evidence>
<dbReference type="AlphaFoldDB" id="B8CL45"/>
<dbReference type="eggNOG" id="COG0471">
    <property type="taxonomic scope" value="Bacteria"/>
</dbReference>
<dbReference type="GO" id="GO:0008324">
    <property type="term" value="F:monoatomic cation transmembrane transporter activity"/>
    <property type="evidence" value="ECO:0007669"/>
    <property type="project" value="InterPro"/>
</dbReference>
<organism evidence="9 10">
    <name type="scientific">Shewanella piezotolerans (strain WP3 / JCM 13877)</name>
    <dbReference type="NCBI Taxonomy" id="225849"/>
    <lineage>
        <taxon>Bacteria</taxon>
        <taxon>Pseudomonadati</taxon>
        <taxon>Pseudomonadota</taxon>
        <taxon>Gammaproteobacteria</taxon>
        <taxon>Alteromonadales</taxon>
        <taxon>Shewanellaceae</taxon>
        <taxon>Shewanella</taxon>
    </lineage>
</organism>
<dbReference type="PANTHER" id="PTHR43652">
    <property type="entry name" value="BASIC AMINO ACID ANTIPORTER YFCC-RELATED"/>
    <property type="match status" value="1"/>
</dbReference>
<evidence type="ECO:0000256" key="4">
    <source>
        <dbReference type="ARBA" id="ARBA00022737"/>
    </source>
</evidence>
<feature type="transmembrane region" description="Helical" evidence="7">
    <location>
        <begin position="65"/>
        <end position="83"/>
    </location>
</feature>
<feature type="transmembrane region" description="Helical" evidence="7">
    <location>
        <begin position="149"/>
        <end position="168"/>
    </location>
</feature>
<dbReference type="Pfam" id="PF02080">
    <property type="entry name" value="TrkA_C"/>
    <property type="match status" value="2"/>
</dbReference>
<feature type="transmembrane region" description="Helical" evidence="7">
    <location>
        <begin position="40"/>
        <end position="59"/>
    </location>
</feature>
<reference evidence="9 10" key="1">
    <citation type="journal article" date="2008" name="PLoS ONE">
        <title>Environmental adaptation: genomic analysis of the piezotolerant and psychrotolerant deep-sea iron reducing bacterium Shewanella piezotolerans WP3.</title>
        <authorList>
            <person name="Wang F."/>
            <person name="Wang J."/>
            <person name="Jian H."/>
            <person name="Zhang B."/>
            <person name="Li S."/>
            <person name="Wang F."/>
            <person name="Zeng X."/>
            <person name="Gao L."/>
            <person name="Bartlett D.H."/>
            <person name="Yu J."/>
            <person name="Hu S."/>
            <person name="Xiao X."/>
        </authorList>
    </citation>
    <scope>NUCLEOTIDE SEQUENCE [LARGE SCALE GENOMIC DNA]</scope>
    <source>
        <strain evidence="10">WP3 / JCM 13877</strain>
    </source>
</reference>
<feature type="transmembrane region" description="Helical" evidence="7">
    <location>
        <begin position="513"/>
        <end position="546"/>
    </location>
</feature>
<protein>
    <submittedName>
        <fullName evidence="9">Transporter, putative</fullName>
    </submittedName>
</protein>
<dbReference type="KEGG" id="swp:swp_1591"/>
<feature type="transmembrane region" description="Helical" evidence="7">
    <location>
        <begin position="482"/>
        <end position="501"/>
    </location>
</feature>
<dbReference type="STRING" id="225849.swp_1591"/>
<dbReference type="GO" id="GO:0006813">
    <property type="term" value="P:potassium ion transport"/>
    <property type="evidence" value="ECO:0007669"/>
    <property type="project" value="InterPro"/>
</dbReference>
<evidence type="ECO:0000313" key="9">
    <source>
        <dbReference type="EMBL" id="ACJ28372.1"/>
    </source>
</evidence>
<sequence>MFLLLFFLSIVIDMSLDAYLTLGLFIATIGCLIRYQTRTVPIFGGVLLLLVAFNLVSQQQLLSSIANPGLITLILLVFCSFALEKTRLLKILASKVIVQSYRSTWLRLFGVTAICSAVLNNTAVVATLLSPVRNNPHHVASKLLLPLSYAAILGGSLTLIGTSTNLIVNSLFIDTVGYSLGFFSFTAIGLMLVVGCGLVLFVCSRWLPHIETDQRSTAEYFIDAEIVEGSELIGRSVEQNGLRHLESLFLIEVVRKRNLISPVAPSEVLQLGDRLIFSGDITKVLQLSQFSGLALFSEQNGLLSSNLSEVVVRPESVLVGKTLKAAGFRALFDAAVVAIRRDGANLSGKLGEVTLCAGDFLVLAVGEDFKNRRNIAKNFIFISGVEPESRINGAKSWLSIGGFIATVALSAVGLIGLLEGMLLFLGVLVFSKCVTVNELMRRFPTGIWLIVSSAILLSHALVNSGVVEQLTTWLNAGVDKDHVYLGLIIIYIATWLMTELVTNNAAAALMFPVAYSVALGFGVDILPFVMTVAFAASGSFISPYGYQTNLMVFSAGQYKLSHFVQLGLPVSITYALIVLTMVPIFFPF</sequence>
<keyword evidence="2" id="KW-0813">Transport</keyword>
<feature type="transmembrane region" description="Helical" evidence="7">
    <location>
        <begin position="442"/>
        <end position="462"/>
    </location>
</feature>
<comment type="subcellular location">
    <subcellularLocation>
        <location evidence="1">Membrane</location>
        <topology evidence="1">Multi-pass membrane protein</topology>
    </subcellularLocation>
</comment>
<name>B8CL45_SHEPW</name>
<dbReference type="HOGENOM" id="CLU_005170_6_2_6"/>
<evidence type="ECO:0000259" key="8">
    <source>
        <dbReference type="PROSITE" id="PS51202"/>
    </source>
</evidence>